<dbReference type="Gene3D" id="3.40.640.10">
    <property type="entry name" value="Type I PLP-dependent aspartate aminotransferase-like (Major domain)"/>
    <property type="match status" value="1"/>
</dbReference>
<dbReference type="SUPFAM" id="SSF53383">
    <property type="entry name" value="PLP-dependent transferases"/>
    <property type="match status" value="1"/>
</dbReference>
<keyword evidence="4" id="KW-0663">Pyridoxal phosphate</keyword>
<dbReference type="GO" id="GO:0006520">
    <property type="term" value="P:amino acid metabolic process"/>
    <property type="evidence" value="ECO:0007669"/>
    <property type="project" value="InterPro"/>
</dbReference>
<dbReference type="Gene3D" id="3.90.1150.10">
    <property type="entry name" value="Aspartate Aminotransferase, domain 1"/>
    <property type="match status" value="1"/>
</dbReference>
<dbReference type="Pfam" id="PF01212">
    <property type="entry name" value="Beta_elim_lyase"/>
    <property type="match status" value="1"/>
</dbReference>
<reference evidence="6 7" key="1">
    <citation type="submission" date="2016-11" db="EMBL/GenBank/DDBJ databases">
        <authorList>
            <person name="Jaros S."/>
            <person name="Januszkiewicz K."/>
            <person name="Wedrychowicz H."/>
        </authorList>
    </citation>
    <scope>NUCLEOTIDE SEQUENCE [LARGE SCALE GENOMIC DNA]</scope>
    <source>
        <strain evidence="6 7">DSM 28715</strain>
    </source>
</reference>
<dbReference type="InterPro" id="IPR015421">
    <property type="entry name" value="PyrdxlP-dep_Trfase_major"/>
</dbReference>
<comment type="cofactor">
    <cofactor evidence="1">
        <name>pyridoxal 5'-phosphate</name>
        <dbReference type="ChEBI" id="CHEBI:597326"/>
    </cofactor>
</comment>
<gene>
    <name evidence="6" type="ORF">SAMN05444003_1576</name>
</gene>
<name>A0A1M5NSR0_9RHOB</name>
<proteinExistence type="inferred from homology"/>
<dbReference type="STRING" id="1508389.SAMN05444003_1576"/>
<dbReference type="RefSeq" id="WP_072900245.1">
    <property type="nucleotide sequence ID" value="NZ_FQXB01000001.1"/>
</dbReference>
<protein>
    <submittedName>
        <fullName evidence="6">L-threonine aldolase</fullName>
    </submittedName>
</protein>
<dbReference type="EMBL" id="FQXB01000001">
    <property type="protein sequence ID" value="SHG92572.1"/>
    <property type="molecule type" value="Genomic_DNA"/>
</dbReference>
<dbReference type="PANTHER" id="PTHR48097">
    <property type="entry name" value="L-THREONINE ALDOLASE-RELATED"/>
    <property type="match status" value="1"/>
</dbReference>
<evidence type="ECO:0000256" key="2">
    <source>
        <dbReference type="ARBA" id="ARBA00006966"/>
    </source>
</evidence>
<evidence type="ECO:0000256" key="1">
    <source>
        <dbReference type="ARBA" id="ARBA00001933"/>
    </source>
</evidence>
<dbReference type="InterPro" id="IPR001597">
    <property type="entry name" value="ArAA_b-elim_lyase/Thr_aldolase"/>
</dbReference>
<evidence type="ECO:0000313" key="7">
    <source>
        <dbReference type="Proteomes" id="UP000184074"/>
    </source>
</evidence>
<evidence type="ECO:0000256" key="3">
    <source>
        <dbReference type="ARBA" id="ARBA00011881"/>
    </source>
</evidence>
<comment type="similarity">
    <text evidence="2">Belongs to the threonine aldolase family.</text>
</comment>
<dbReference type="Proteomes" id="UP000184074">
    <property type="component" value="Unassembled WGS sequence"/>
</dbReference>
<feature type="domain" description="Aromatic amino acid beta-eliminating lyase/threonine aldolase" evidence="5">
    <location>
        <begin position="3"/>
        <end position="290"/>
    </location>
</feature>
<evidence type="ECO:0000313" key="6">
    <source>
        <dbReference type="EMBL" id="SHG92572.1"/>
    </source>
</evidence>
<organism evidence="6 7">
    <name type="scientific">Cognatiyoonia sediminum</name>
    <dbReference type="NCBI Taxonomy" id="1508389"/>
    <lineage>
        <taxon>Bacteria</taxon>
        <taxon>Pseudomonadati</taxon>
        <taxon>Pseudomonadota</taxon>
        <taxon>Alphaproteobacteria</taxon>
        <taxon>Rhodobacterales</taxon>
        <taxon>Paracoccaceae</taxon>
        <taxon>Cognatiyoonia</taxon>
    </lineage>
</organism>
<evidence type="ECO:0000256" key="4">
    <source>
        <dbReference type="ARBA" id="ARBA00022898"/>
    </source>
</evidence>
<dbReference type="InterPro" id="IPR015422">
    <property type="entry name" value="PyrdxlP-dep_Trfase_small"/>
</dbReference>
<dbReference type="PANTHER" id="PTHR48097:SF5">
    <property type="entry name" value="LOW SPECIFICITY L-THREONINE ALDOLASE"/>
    <property type="match status" value="1"/>
</dbReference>
<comment type="subunit">
    <text evidence="3">Homotetramer.</text>
</comment>
<accession>A0A1M5NSR0</accession>
<dbReference type="OrthoDB" id="9774495at2"/>
<dbReference type="AlphaFoldDB" id="A0A1M5NSR0"/>
<evidence type="ECO:0000259" key="5">
    <source>
        <dbReference type="Pfam" id="PF01212"/>
    </source>
</evidence>
<dbReference type="InterPro" id="IPR015424">
    <property type="entry name" value="PyrdxlP-dep_Trfase"/>
</dbReference>
<keyword evidence="7" id="KW-1185">Reference proteome</keyword>
<dbReference type="GO" id="GO:0016829">
    <property type="term" value="F:lyase activity"/>
    <property type="evidence" value="ECO:0007669"/>
    <property type="project" value="InterPro"/>
</dbReference>
<sequence length="348" mass="37817">MFFASDNAGPAHPKVIEALSKANEGYAMGYGADAIMDRVRDKIRDVFEAPQAAVYLVATGTAANSILLATMAQPWQTIFCSPMAHIHEDECNAPEFYSGAKLTIVPAENAKMTPETLRASIEGEETRGVHGPQRGPVSITQVTEKGTVHSVNEIKALTGVASDYGLKCHLDGARFANALSFLGCTAAEMTWKAGIDAVSFGGTKNGLLGVEACVMFDPELAWEFELRRKRGGHLFSKHRYLSAQMDAYLADDLWLDMAGNANARCAQLTEGLRGIDHVTLSFEPEANMIFFQMPRAEHARVLAGGATYYVMDGDHTSGDPDRLLTGRLVTDWSMTEDVIESFLALMRG</sequence>